<dbReference type="InterPro" id="IPR000531">
    <property type="entry name" value="Beta-barrel_TonB"/>
</dbReference>
<dbReference type="PATRIC" id="fig|1623450.3.peg.172"/>
<protein>
    <recommendedName>
        <fullName evidence="21">TonB-dependent receptor</fullName>
    </recommendedName>
</protein>
<evidence type="ECO:0000313" key="20">
    <source>
        <dbReference type="Proteomes" id="UP000066549"/>
    </source>
</evidence>
<dbReference type="PANTHER" id="PTHR32552">
    <property type="entry name" value="FERRICHROME IRON RECEPTOR-RELATED"/>
    <property type="match status" value="1"/>
</dbReference>
<dbReference type="Proteomes" id="UP000066549">
    <property type="component" value="Chromosome"/>
</dbReference>
<dbReference type="GO" id="GO:0038023">
    <property type="term" value="F:signaling receptor activity"/>
    <property type="evidence" value="ECO:0007669"/>
    <property type="project" value="InterPro"/>
</dbReference>
<keyword evidence="12" id="KW-0675">Receptor</keyword>
<comment type="similarity">
    <text evidence="2 14 15">Belongs to the TonB-dependent receptor family.</text>
</comment>
<dbReference type="PROSITE" id="PS52016">
    <property type="entry name" value="TONB_DEPENDENT_REC_3"/>
    <property type="match status" value="1"/>
</dbReference>
<dbReference type="SUPFAM" id="SSF56935">
    <property type="entry name" value="Porins"/>
    <property type="match status" value="1"/>
</dbReference>
<dbReference type="PANTHER" id="PTHR32552:SF68">
    <property type="entry name" value="FERRICHROME OUTER MEMBRANE TRANSPORTER_PHAGE RECEPTOR"/>
    <property type="match status" value="1"/>
</dbReference>
<evidence type="ECO:0000256" key="3">
    <source>
        <dbReference type="ARBA" id="ARBA00022448"/>
    </source>
</evidence>
<evidence type="ECO:0000256" key="12">
    <source>
        <dbReference type="ARBA" id="ARBA00023170"/>
    </source>
</evidence>
<keyword evidence="3 14" id="KW-0813">Transport</keyword>
<dbReference type="Gene3D" id="2.170.130.10">
    <property type="entry name" value="TonB-dependent receptor, plug domain"/>
    <property type="match status" value="1"/>
</dbReference>
<dbReference type="GO" id="GO:0009279">
    <property type="term" value="C:cell outer membrane"/>
    <property type="evidence" value="ECO:0007669"/>
    <property type="project" value="UniProtKB-SubCell"/>
</dbReference>
<dbReference type="InterPro" id="IPR010105">
    <property type="entry name" value="TonB_sidphr_rcpt"/>
</dbReference>
<evidence type="ECO:0000256" key="5">
    <source>
        <dbReference type="ARBA" id="ARBA00022496"/>
    </source>
</evidence>
<keyword evidence="13 14" id="KW-0998">Cell outer membrane</keyword>
<sequence>MNKVSPIKVLIMSIFSTSTLFAGDLGLQGIDVTAPASTYSNSYSGSATKTNTRLIDLPQSVNVINQEQLKDQQATSLGQSITYAPGIDLDQGEGNRDAFIIRGNKTTADIFLDGVKDDAEYYRDLYNIERVDVLMGANGILFGKGGSGGIVNRVSKQASFIDFNSYSLQLGSFDSRRATLDINRKITDRFAVRLNVLADKGDSFIKGVNYEKQGINPVFTYLLDDKTTVKFGREYFHDQRVGYRGIPSQNKRPYNGNRGTYYGAASASPNEVSVNSTFFNIEHNFSDNVNIKNTTRYTDYDKYYQNVYAGSSVSSSDMLTLKGYYDNTQRQNFFNQTDVTWNFEIGGLEHTLLTGLEVGSQDNRRYRLTAANQTVSIHNPVSSGWNFNTYARDKKTDIRYTSVYFQDQIKINNQHQFVLGLRKDHYETDFNNVKDSTKFNIKDNMLSSRIGYIFKPTENISYYVSYSNAYQPRNGDQLDGISNDNVNQDPEKFVNYEVGTKIQFNEQLFGTFALYQLERERMQITDPDDVTKKIIVDGQRSRGLEFTLNGNLTDRYSVLAGYNYVNAEITKDQGVGSSAISKGTRLGNVASHNFSIWNKYEFNSTWSAAIGMIGRGEMYAATPTSSTSVTIPGWVRMDAAAYARIDEKTIVQFNIENLLDKTYYSSAHNVNNIMVGMPLNAKITWIRDF</sequence>
<dbReference type="InterPro" id="IPR037066">
    <property type="entry name" value="Plug_dom_sf"/>
</dbReference>
<keyword evidence="11 14" id="KW-0472">Membrane</keyword>
<evidence type="ECO:0008006" key="21">
    <source>
        <dbReference type="Google" id="ProtNLM"/>
    </source>
</evidence>
<evidence type="ECO:0000256" key="1">
    <source>
        <dbReference type="ARBA" id="ARBA00004571"/>
    </source>
</evidence>
<dbReference type="NCBIfam" id="TIGR01783">
    <property type="entry name" value="TonB-siderophor"/>
    <property type="match status" value="1"/>
</dbReference>
<keyword evidence="9" id="KW-0406">Ion transport</keyword>
<evidence type="ECO:0000259" key="18">
    <source>
        <dbReference type="Pfam" id="PF07715"/>
    </source>
</evidence>
<evidence type="ECO:0000256" key="15">
    <source>
        <dbReference type="RuleBase" id="RU003357"/>
    </source>
</evidence>
<evidence type="ECO:0000256" key="6">
    <source>
        <dbReference type="ARBA" id="ARBA00022692"/>
    </source>
</evidence>
<evidence type="ECO:0000256" key="16">
    <source>
        <dbReference type="SAM" id="SignalP"/>
    </source>
</evidence>
<feature type="signal peptide" evidence="16">
    <location>
        <begin position="1"/>
        <end position="22"/>
    </location>
</feature>
<dbReference type="CDD" id="cd01347">
    <property type="entry name" value="ligand_gated_channel"/>
    <property type="match status" value="1"/>
</dbReference>
<evidence type="ECO:0000256" key="10">
    <source>
        <dbReference type="ARBA" id="ARBA00023077"/>
    </source>
</evidence>
<dbReference type="Pfam" id="PF00593">
    <property type="entry name" value="TonB_dep_Rec_b-barrel"/>
    <property type="match status" value="1"/>
</dbReference>
<keyword evidence="8" id="KW-0408">Iron</keyword>
<dbReference type="GO" id="GO:0015344">
    <property type="term" value="F:siderophore uptake transmembrane transporter activity"/>
    <property type="evidence" value="ECO:0007669"/>
    <property type="project" value="TreeGrafter"/>
</dbReference>
<keyword evidence="20" id="KW-1185">Reference proteome</keyword>
<comment type="subcellular location">
    <subcellularLocation>
        <location evidence="1 14">Cell outer membrane</location>
        <topology evidence="1 14">Multi-pass membrane protein</topology>
    </subcellularLocation>
</comment>
<dbReference type="Pfam" id="PF07715">
    <property type="entry name" value="Plug"/>
    <property type="match status" value="1"/>
</dbReference>
<evidence type="ECO:0000259" key="17">
    <source>
        <dbReference type="Pfam" id="PF00593"/>
    </source>
</evidence>
<evidence type="ECO:0000256" key="8">
    <source>
        <dbReference type="ARBA" id="ARBA00023004"/>
    </source>
</evidence>
<evidence type="ECO:0000256" key="2">
    <source>
        <dbReference type="ARBA" id="ARBA00009810"/>
    </source>
</evidence>
<keyword evidence="7 16" id="KW-0732">Signal</keyword>
<feature type="chain" id="PRO_5005206257" description="TonB-dependent receptor" evidence="16">
    <location>
        <begin position="23"/>
        <end position="689"/>
    </location>
</feature>
<evidence type="ECO:0000256" key="14">
    <source>
        <dbReference type="PROSITE-ProRule" id="PRU01360"/>
    </source>
</evidence>
<evidence type="ECO:0000313" key="19">
    <source>
        <dbReference type="EMBL" id="AKO65350.1"/>
    </source>
</evidence>
<dbReference type="GO" id="GO:0015891">
    <property type="term" value="P:siderophore transport"/>
    <property type="evidence" value="ECO:0007669"/>
    <property type="project" value="InterPro"/>
</dbReference>
<proteinExistence type="inferred from homology"/>
<evidence type="ECO:0000256" key="4">
    <source>
        <dbReference type="ARBA" id="ARBA00022452"/>
    </source>
</evidence>
<keyword evidence="4 14" id="KW-1134">Transmembrane beta strand</keyword>
<evidence type="ECO:0000256" key="11">
    <source>
        <dbReference type="ARBA" id="ARBA00023136"/>
    </source>
</evidence>
<dbReference type="EMBL" id="CP011002">
    <property type="protein sequence ID" value="AKO65350.1"/>
    <property type="molecule type" value="Genomic_DNA"/>
</dbReference>
<feature type="domain" description="TonB-dependent receptor-like beta-barrel" evidence="17">
    <location>
        <begin position="223"/>
        <end position="658"/>
    </location>
</feature>
<keyword evidence="5" id="KW-0410">Iron transport</keyword>
<dbReference type="InterPro" id="IPR012910">
    <property type="entry name" value="Plug_dom"/>
</dbReference>
<gene>
    <name evidence="19" type="ORF">VI33_00840</name>
</gene>
<dbReference type="InterPro" id="IPR036942">
    <property type="entry name" value="Beta-barrel_TonB_sf"/>
</dbReference>
<evidence type="ECO:0000256" key="7">
    <source>
        <dbReference type="ARBA" id="ARBA00022729"/>
    </source>
</evidence>
<name>A0A0H4IZZ3_9PROT</name>
<evidence type="ECO:0000256" key="9">
    <source>
        <dbReference type="ARBA" id="ARBA00023065"/>
    </source>
</evidence>
<accession>A0A0H4IZZ3</accession>
<organism evidence="19 20">
    <name type="scientific">Methylophilales bacterium MBRS-H7</name>
    <dbReference type="NCBI Taxonomy" id="1623450"/>
    <lineage>
        <taxon>Bacteria</taxon>
        <taxon>Pseudomonadati</taxon>
        <taxon>Pseudomonadota</taxon>
        <taxon>Betaproteobacteria</taxon>
        <taxon>Nitrosomonadales</taxon>
        <taxon>OM43 clade</taxon>
    </lineage>
</organism>
<dbReference type="InterPro" id="IPR039426">
    <property type="entry name" value="TonB-dep_rcpt-like"/>
</dbReference>
<feature type="domain" description="TonB-dependent receptor plug" evidence="18">
    <location>
        <begin position="54"/>
        <end position="150"/>
    </location>
</feature>
<keyword evidence="10 15" id="KW-0798">TonB box</keyword>
<keyword evidence="6 14" id="KW-0812">Transmembrane</keyword>
<evidence type="ECO:0000256" key="13">
    <source>
        <dbReference type="ARBA" id="ARBA00023237"/>
    </source>
</evidence>
<dbReference type="AlphaFoldDB" id="A0A0H4IZZ3"/>
<dbReference type="Gene3D" id="2.40.170.20">
    <property type="entry name" value="TonB-dependent receptor, beta-barrel domain"/>
    <property type="match status" value="1"/>
</dbReference>
<reference evidence="19 20" key="1">
    <citation type="submission" date="2015-03" db="EMBL/GenBank/DDBJ databases">
        <title>Comparative analysis of the OM43 clade including a novel species from Red Sea uncovers genomic and metabolic diversity among marine methylotrophs.</title>
        <authorList>
            <person name="Jimenez-Infante F."/>
            <person name="Ngugi D.K."/>
            <person name="Vinu M."/>
            <person name="Alam I."/>
            <person name="Kamau A."/>
            <person name="Blom J."/>
            <person name="Bajic V.B."/>
            <person name="Stingl U."/>
        </authorList>
    </citation>
    <scope>NUCLEOTIDE SEQUENCE [LARGE SCALE GENOMIC DNA]</scope>
    <source>
        <strain evidence="19 20">MBRSH7</strain>
    </source>
</reference>